<dbReference type="Pfam" id="PF01520">
    <property type="entry name" value="Amidase_3"/>
    <property type="match status" value="1"/>
</dbReference>
<dbReference type="STRING" id="146817.SAMN04488502_106231"/>
<dbReference type="RefSeq" id="WP_092073882.1">
    <property type="nucleotide sequence ID" value="NZ_FNHB01000006.1"/>
</dbReference>
<dbReference type="EMBL" id="FNHB01000006">
    <property type="protein sequence ID" value="SDM69303.1"/>
    <property type="molecule type" value="Genomic_DNA"/>
</dbReference>
<organism evidence="2 3">
    <name type="scientific">Dendrosporobacter quercicolus</name>
    <dbReference type="NCBI Taxonomy" id="146817"/>
    <lineage>
        <taxon>Bacteria</taxon>
        <taxon>Bacillati</taxon>
        <taxon>Bacillota</taxon>
        <taxon>Negativicutes</taxon>
        <taxon>Selenomonadales</taxon>
        <taxon>Sporomusaceae</taxon>
        <taxon>Dendrosporobacter</taxon>
    </lineage>
</organism>
<dbReference type="SUPFAM" id="SSF53187">
    <property type="entry name" value="Zn-dependent exopeptidases"/>
    <property type="match status" value="1"/>
</dbReference>
<reference evidence="2 3" key="1">
    <citation type="submission" date="2016-10" db="EMBL/GenBank/DDBJ databases">
        <authorList>
            <person name="de Groot N.N."/>
        </authorList>
    </citation>
    <scope>NUCLEOTIDE SEQUENCE [LARGE SCALE GENOMIC DNA]</scope>
    <source>
        <strain evidence="2 3">DSM 1736</strain>
    </source>
</reference>
<dbReference type="Gene3D" id="3.40.630.40">
    <property type="entry name" value="Zn-dependent exopeptidases"/>
    <property type="match status" value="1"/>
</dbReference>
<dbReference type="GO" id="GO:0030288">
    <property type="term" value="C:outer membrane-bounded periplasmic space"/>
    <property type="evidence" value="ECO:0007669"/>
    <property type="project" value="TreeGrafter"/>
</dbReference>
<dbReference type="PANTHER" id="PTHR30404">
    <property type="entry name" value="N-ACETYLMURAMOYL-L-ALANINE AMIDASE"/>
    <property type="match status" value="1"/>
</dbReference>
<evidence type="ECO:0000313" key="3">
    <source>
        <dbReference type="Proteomes" id="UP000214880"/>
    </source>
</evidence>
<keyword evidence="3" id="KW-1185">Reference proteome</keyword>
<proteinExistence type="predicted"/>
<evidence type="ECO:0000259" key="1">
    <source>
        <dbReference type="SMART" id="SM00646"/>
    </source>
</evidence>
<sequence>MRVMSIRGKLLRKLAFLGIAAVAVNVLALEFFAVSELDQVDMARLNGRSIVIDPGHGGIDSGAEHHGLTEKDITLSVAGKLRNVLESHGAKVSFTRDGDTDYYTKGKGGKRNDLLRRVEIIETSGAELFISVHCNAVKGAQWFGSQVFYNPKDDRNKPLAEAMQLGLREYPPGNKRQAKQDLQILILNSVNIPGVLIETGYLTNPREAALLADPDYQQQLAEQIAKALAYHFSQAVGR</sequence>
<evidence type="ECO:0000313" key="2">
    <source>
        <dbReference type="EMBL" id="SDM69303.1"/>
    </source>
</evidence>
<dbReference type="GO" id="GO:0009253">
    <property type="term" value="P:peptidoglycan catabolic process"/>
    <property type="evidence" value="ECO:0007669"/>
    <property type="project" value="InterPro"/>
</dbReference>
<accession>A0A1G9VB46</accession>
<dbReference type="AlphaFoldDB" id="A0A1G9VB46"/>
<dbReference type="CDD" id="cd02696">
    <property type="entry name" value="MurNAc-LAA"/>
    <property type="match status" value="1"/>
</dbReference>
<dbReference type="InterPro" id="IPR002508">
    <property type="entry name" value="MurNAc-LAA_cat"/>
</dbReference>
<dbReference type="OrthoDB" id="9806267at2"/>
<protein>
    <submittedName>
        <fullName evidence="2">N-acetylmuramoyl-L-alanine amidase</fullName>
    </submittedName>
</protein>
<dbReference type="InterPro" id="IPR050695">
    <property type="entry name" value="N-acetylmuramoyl_amidase_3"/>
</dbReference>
<dbReference type="SMART" id="SM00646">
    <property type="entry name" value="Ami_3"/>
    <property type="match status" value="1"/>
</dbReference>
<name>A0A1G9VB46_9FIRM</name>
<gene>
    <name evidence="2" type="ORF">SAMN04488502_106231</name>
</gene>
<dbReference type="Proteomes" id="UP000214880">
    <property type="component" value="Unassembled WGS sequence"/>
</dbReference>
<feature type="domain" description="MurNAc-LAA" evidence="1">
    <location>
        <begin position="118"/>
        <end position="229"/>
    </location>
</feature>
<dbReference type="PANTHER" id="PTHR30404:SF7">
    <property type="entry name" value="CELL WALL AMIDASE LYTH-RELATED"/>
    <property type="match status" value="1"/>
</dbReference>
<dbReference type="GO" id="GO:0008745">
    <property type="term" value="F:N-acetylmuramoyl-L-alanine amidase activity"/>
    <property type="evidence" value="ECO:0007669"/>
    <property type="project" value="InterPro"/>
</dbReference>